<comment type="caution">
    <text evidence="6">The sequence shown here is derived from an EMBL/GenBank/DDBJ whole genome shotgun (WGS) entry which is preliminary data.</text>
</comment>
<dbReference type="PANTHER" id="PTHR41695">
    <property type="entry name" value="1,4-ALPHA-GLUCAN BRANCHING ENZYME RV3031-RELATED"/>
    <property type="match status" value="1"/>
</dbReference>
<dbReference type="EMBL" id="JAHLFV010000242">
    <property type="protein sequence ID" value="MBU3851003.1"/>
    <property type="molecule type" value="Genomic_DNA"/>
</dbReference>
<sequence length="529" mass="60154">MSKKSLVLTLVAHEGYFKSSDTNAMSLGMELFFSSITDTYIPLLNMFETLDLDNVPFKISLVLTPTLCALLSDMELQENYVQWLDKLIALGYSQIHKLREEKSKKLKVAQEELDRIIKTRFDFVEVYKSNLLEAFKYYADRDSIELLATAATNAFLPHYIDLPEAINAQIECGLLSHKHFFGVAPDGFWLPAMGYTAGLESVLKNYGFSYTILDSHGVLFGDPTPINGIFSPVSCENGFKILAQDFTAEKELVGPGGYVNKEIYRDQNRDIAFEASSEELKGYLEENEMRRSSGYKYWKKGEVNATLLYEEDLAIKQAEKDAALFVQKYEEKLKKAEKTLGTDNVSLTCVFSAKNFGQNWFEGIYWLEQVIRKVAVSEEIILVTAYDVVDKKKDLQIVTPFLSAASGTGYGEDLLDTKNSWMLKYTRKACQRMNYMADRFADETGLKARALNMAAREVLLAQSLDWADMVHDGIDAQYAEEEFKKNILAFTTVFDALGANSISTEWLTKIEAEHSVFPWMNYRMFSKKQ</sequence>
<dbReference type="InterPro" id="IPR037090">
    <property type="entry name" value="57_glycoside_trans_central"/>
</dbReference>
<dbReference type="Gene3D" id="3.20.110.10">
    <property type="entry name" value="Glycoside hydrolase 38, N terminal domain"/>
    <property type="match status" value="1"/>
</dbReference>
<accession>A0A9E2L395</accession>
<dbReference type="Pfam" id="PF09210">
    <property type="entry name" value="BE_C"/>
    <property type="match status" value="1"/>
</dbReference>
<dbReference type="GO" id="GO:0005576">
    <property type="term" value="C:extracellular region"/>
    <property type="evidence" value="ECO:0007669"/>
    <property type="project" value="TreeGrafter"/>
</dbReference>
<dbReference type="InterPro" id="IPR040042">
    <property type="entry name" value="Branching_enz_MT3115-like"/>
</dbReference>
<evidence type="ECO:0000256" key="1">
    <source>
        <dbReference type="ARBA" id="ARBA00006821"/>
    </source>
</evidence>
<reference evidence="6" key="2">
    <citation type="submission" date="2021-04" db="EMBL/GenBank/DDBJ databases">
        <authorList>
            <person name="Gilroy R."/>
        </authorList>
    </citation>
    <scope>NUCLEOTIDE SEQUENCE</scope>
    <source>
        <strain evidence="6">Gambia15-2214</strain>
    </source>
</reference>
<gene>
    <name evidence="6" type="ORF">IAA16_10585</name>
</gene>
<evidence type="ECO:0000256" key="2">
    <source>
        <dbReference type="ARBA" id="ARBA00023277"/>
    </source>
</evidence>
<organism evidence="6 7">
    <name type="scientific">Candidatus Treponema excrementipullorum</name>
    <dbReference type="NCBI Taxonomy" id="2838768"/>
    <lineage>
        <taxon>Bacteria</taxon>
        <taxon>Pseudomonadati</taxon>
        <taxon>Spirochaetota</taxon>
        <taxon>Spirochaetia</taxon>
        <taxon>Spirochaetales</taxon>
        <taxon>Treponemataceae</taxon>
        <taxon>Treponema</taxon>
    </lineage>
</organism>
<dbReference type="InterPro" id="IPR015293">
    <property type="entry name" value="BE_C"/>
</dbReference>
<dbReference type="GO" id="GO:0030979">
    <property type="term" value="P:alpha-glucan biosynthetic process"/>
    <property type="evidence" value="ECO:0007669"/>
    <property type="project" value="InterPro"/>
</dbReference>
<reference evidence="6" key="1">
    <citation type="journal article" date="2021" name="PeerJ">
        <title>Extensive microbial diversity within the chicken gut microbiome revealed by metagenomics and culture.</title>
        <authorList>
            <person name="Gilroy R."/>
            <person name="Ravi A."/>
            <person name="Getino M."/>
            <person name="Pursley I."/>
            <person name="Horton D.L."/>
            <person name="Alikhan N.F."/>
            <person name="Baker D."/>
            <person name="Gharbi K."/>
            <person name="Hall N."/>
            <person name="Watson M."/>
            <person name="Adriaenssens E.M."/>
            <person name="Foster-Nyarko E."/>
            <person name="Jarju S."/>
            <person name="Secka A."/>
            <person name="Antonio M."/>
            <person name="Oren A."/>
            <person name="Chaudhuri R.R."/>
            <person name="La Ragione R."/>
            <person name="Hildebrand F."/>
            <person name="Pallen M.J."/>
        </authorList>
    </citation>
    <scope>NUCLEOTIDE SEQUENCE</scope>
    <source>
        <strain evidence="6">Gambia15-2214</strain>
    </source>
</reference>
<dbReference type="Proteomes" id="UP000823914">
    <property type="component" value="Unassembled WGS sequence"/>
</dbReference>
<dbReference type="InterPro" id="IPR027291">
    <property type="entry name" value="Glyco_hydro_38_N_sf"/>
</dbReference>
<name>A0A9E2L395_9SPIR</name>
<evidence type="ECO:0000256" key="3">
    <source>
        <dbReference type="RuleBase" id="RU361196"/>
    </source>
</evidence>
<protein>
    <submittedName>
        <fullName evidence="6">DUF1957 domain-containing protein</fullName>
    </submittedName>
</protein>
<dbReference type="GO" id="GO:0003844">
    <property type="term" value="F:1,4-alpha-glucan branching enzyme activity"/>
    <property type="evidence" value="ECO:0007669"/>
    <property type="project" value="InterPro"/>
</dbReference>
<keyword evidence="2 3" id="KW-0119">Carbohydrate metabolism</keyword>
<dbReference type="Pfam" id="PF03065">
    <property type="entry name" value="Glyco_hydro_57"/>
    <property type="match status" value="1"/>
</dbReference>
<dbReference type="InterPro" id="IPR028995">
    <property type="entry name" value="Glyco_hydro_57/38_cen_sf"/>
</dbReference>
<evidence type="ECO:0000313" key="6">
    <source>
        <dbReference type="EMBL" id="MBU3851003.1"/>
    </source>
</evidence>
<dbReference type="Gene3D" id="1.20.1430.10">
    <property type="entry name" value="Families 57/38 glycoside transferase, middle domain"/>
    <property type="match status" value="1"/>
</dbReference>
<comment type="similarity">
    <text evidence="1 3">Belongs to the glycosyl hydrolase 57 family.</text>
</comment>
<feature type="domain" description="1,4-alpha-glucan branching enzyme C-terminal" evidence="5">
    <location>
        <begin position="427"/>
        <end position="525"/>
    </location>
</feature>
<dbReference type="SUPFAM" id="SSF88713">
    <property type="entry name" value="Glycoside hydrolase/deacetylase"/>
    <property type="match status" value="1"/>
</dbReference>
<dbReference type="PANTHER" id="PTHR41695:SF1">
    <property type="entry name" value="1,4-ALPHA-GLUCAN BRANCHING ENZYME TK1436"/>
    <property type="match status" value="1"/>
</dbReference>
<feature type="domain" description="Glycoside hydrolase family 57 N-terminal" evidence="4">
    <location>
        <begin position="12"/>
        <end position="276"/>
    </location>
</feature>
<dbReference type="InterPro" id="IPR004300">
    <property type="entry name" value="Glyco_hydro_57_N"/>
</dbReference>
<evidence type="ECO:0000313" key="7">
    <source>
        <dbReference type="Proteomes" id="UP000823914"/>
    </source>
</evidence>
<proteinExistence type="inferred from homology"/>
<evidence type="ECO:0000259" key="4">
    <source>
        <dbReference type="Pfam" id="PF03065"/>
    </source>
</evidence>
<dbReference type="AlphaFoldDB" id="A0A9E2L395"/>
<dbReference type="InterPro" id="IPR011330">
    <property type="entry name" value="Glyco_hydro/deAcase_b/a-brl"/>
</dbReference>
<dbReference type="SUPFAM" id="SSF88688">
    <property type="entry name" value="Families 57/38 glycoside transferase middle domain"/>
    <property type="match status" value="1"/>
</dbReference>
<evidence type="ECO:0000259" key="5">
    <source>
        <dbReference type="Pfam" id="PF09210"/>
    </source>
</evidence>